<reference evidence="1 2" key="1">
    <citation type="submission" date="2019-05" db="EMBL/GenBank/DDBJ databases">
        <title>Draft Whole-Genome sequence of the green sulfur bacterium Chlorobaculum thiosulfatiphilum DSM 249.</title>
        <authorList>
            <person name="Meyer T.E."/>
            <person name="Kyndt J.A."/>
        </authorList>
    </citation>
    <scope>NUCLEOTIDE SEQUENCE [LARGE SCALE GENOMIC DNA]</scope>
    <source>
        <strain evidence="1 2">DSM 249</strain>
    </source>
</reference>
<name>A0A5C4S446_CHLTI</name>
<evidence type="ECO:0000313" key="1">
    <source>
        <dbReference type="EMBL" id="TNJ38256.1"/>
    </source>
</evidence>
<sequence>MFEITGNDITNLSDSDLRELVKKLAVAELRGQGCPISAVIAGGNQDAPDGGIDVRVECPVVISKPDFIQRQQTGFQVKKPDMPASSIREEMRPKDELRNVIRELADVSGSYIMVSAQGSVADKALRDRRQAIRDSLHDLPNADQLHTDFYDRDRIATWANEYPGVATWARSRVGRPISGWQNIADGGSGNKQPYLFNEKACFIDERSREREQLPILDGITRLRGELRIPGKCVRLIGLSGLGKTRLIQALFEDNVGEDALEPGIALYTDYSEEGINPSALEMARQLVESGQRVILIVDNCNPKTHSDLVKFCAVNDSEVSLITVEYDIGSDEPEQTDVFRLQSNDPELVAQWLGQLFSHISQLDRKTIAEFSDGNFRVARAVAQTLGKCETLGRLNNDELFERIFWQRNTEDRQLLRAAEVLSLLYSIDGENTEAEGELAIVGRLRQLEASALFDALAELHDRVVVQARSRWRAVLPQVLANRLASSALKRIPPSDFDRFCATLTPRMLISVSRRLGFLHDSREAQSIITRWLSPDGPLGNLLTLGEHGLQIINNIAPVAPEAVLSRLEQELNGADADLVIAPKSSGRWQWFRLIKALAYDADMFKPAALLLARFVAAEPDGFNNNSARSVFTELFQLYLSGTQATPEQRRQVIKELGLSDEPGFRRCASLALDAHLNAYHFSSVNSFDFGARSRDWGWSPKIDKDAWDWYEAAILLAIELEQYLDDAREILARHVRELWIIQPCQDVLDKAASTLATDRPWLEGWMAFKATLRFDGKGMREDVRKKLEQIIDRLKPVDLLNQARAVILGSSGGEWDIVDGEADDDDGMRSWEKASEMAKDIGRELAQNAETRKAFLPELLIDRQQLRSIECGQGIAESTANLSEMWRELVGYYEAANIDLRNATVLGGFIYGSVLRDKQFVTSILDATINNSALTPILPYLQARAGVDKEGIERLRRRIALGVMSAYFFRSLANGSVGDSPEEPLAMLLEDIGALPGGVEVALDILHMHFWRDHKEKRVPGAVVVEVGRNLFVRADFSKKGLNRDFGLKTIIRECLSGEVGESAAKQVCNTIRFQLERYRVTSHDISAVLKALFETQPFIALDTFLLPESLCHHIDLFDVGTPVEVIDEKHLKEWADRDPDGRYPLIGECLSMFGKKNDDESKEFSPLFLSMLDSAPDKQRFLGDYYPRLHPRSWGGSLAVILEHRKTKLIQLGEQSDEEVKRWVDDAMPELNRLIEKERGRDRAREESFE</sequence>
<dbReference type="InterPro" id="IPR027417">
    <property type="entry name" value="P-loop_NTPase"/>
</dbReference>
<dbReference type="Proteomes" id="UP000308271">
    <property type="component" value="Unassembled WGS sequence"/>
</dbReference>
<comment type="caution">
    <text evidence="1">The sequence shown here is derived from an EMBL/GenBank/DDBJ whole genome shotgun (WGS) entry which is preliminary data.</text>
</comment>
<protein>
    <submittedName>
        <fullName evidence="1">Uncharacterized protein</fullName>
    </submittedName>
</protein>
<gene>
    <name evidence="1" type="ORF">FGF66_09685</name>
</gene>
<proteinExistence type="predicted"/>
<dbReference type="EMBL" id="VDCH01000023">
    <property type="protein sequence ID" value="TNJ38256.1"/>
    <property type="molecule type" value="Genomic_DNA"/>
</dbReference>
<accession>A0A5C4S446</accession>
<keyword evidence="2" id="KW-1185">Reference proteome</keyword>
<dbReference type="AlphaFoldDB" id="A0A5C4S446"/>
<dbReference type="SUPFAM" id="SSF52540">
    <property type="entry name" value="P-loop containing nucleoside triphosphate hydrolases"/>
    <property type="match status" value="1"/>
</dbReference>
<dbReference type="OrthoDB" id="8910972at2"/>
<evidence type="ECO:0000313" key="2">
    <source>
        <dbReference type="Proteomes" id="UP000308271"/>
    </source>
</evidence>
<organism evidence="1 2">
    <name type="scientific">Chlorobaculum thiosulfatiphilum</name>
    <name type="common">Chlorobium limicola f.sp. thiosulfatophilum</name>
    <dbReference type="NCBI Taxonomy" id="115852"/>
    <lineage>
        <taxon>Bacteria</taxon>
        <taxon>Pseudomonadati</taxon>
        <taxon>Chlorobiota</taxon>
        <taxon>Chlorobiia</taxon>
        <taxon>Chlorobiales</taxon>
        <taxon>Chlorobiaceae</taxon>
        <taxon>Chlorobaculum</taxon>
    </lineage>
</organism>
<dbReference type="RefSeq" id="WP_139457445.1">
    <property type="nucleotide sequence ID" value="NZ_VDCH01000023.1"/>
</dbReference>